<dbReference type="GO" id="GO:0016491">
    <property type="term" value="F:oxidoreductase activity"/>
    <property type="evidence" value="ECO:0007669"/>
    <property type="project" value="InterPro"/>
</dbReference>
<reference evidence="7 8" key="1">
    <citation type="submission" date="2018-01" db="EMBL/GenBank/DDBJ databases">
        <title>Metagenomic assembled genomes from two thermal pools in the Uzon Caldera, Kamchatka, Russia.</title>
        <authorList>
            <person name="Wilkins L."/>
            <person name="Ettinger C."/>
        </authorList>
    </citation>
    <scope>NUCLEOTIDE SEQUENCE [LARGE SCALE GENOMIC DNA]</scope>
    <source>
        <strain evidence="6">ARK-10</strain>
        <strain evidence="5">ZAV-07</strain>
    </source>
</reference>
<dbReference type="EMBL" id="PNIL01000005">
    <property type="protein sequence ID" value="PMP68835.1"/>
    <property type="molecule type" value="Genomic_DNA"/>
</dbReference>
<dbReference type="Proteomes" id="UP000236910">
    <property type="component" value="Unassembled WGS sequence"/>
</dbReference>
<evidence type="ECO:0000313" key="5">
    <source>
        <dbReference type="EMBL" id="PMP68835.1"/>
    </source>
</evidence>
<dbReference type="Gene3D" id="3.20.20.100">
    <property type="entry name" value="NADP-dependent oxidoreductase domain"/>
    <property type="match status" value="1"/>
</dbReference>
<accession>A0A2J6X977</accession>
<dbReference type="InterPro" id="IPR020471">
    <property type="entry name" value="AKR"/>
</dbReference>
<dbReference type="InterPro" id="IPR017900">
    <property type="entry name" value="4Fe4S_Fe_S_CS"/>
</dbReference>
<dbReference type="InterPro" id="IPR023210">
    <property type="entry name" value="NADP_OxRdtase_dom"/>
</dbReference>
<evidence type="ECO:0000313" key="8">
    <source>
        <dbReference type="Proteomes" id="UP000237040"/>
    </source>
</evidence>
<dbReference type="PRINTS" id="PR00069">
    <property type="entry name" value="ALDKETRDTASE"/>
</dbReference>
<keyword evidence="2" id="KW-0408">Iron</keyword>
<dbReference type="Proteomes" id="UP000237040">
    <property type="component" value="Unassembled WGS sequence"/>
</dbReference>
<gene>
    <name evidence="6" type="ORF">C0175_00945</name>
    <name evidence="5" type="ORF">C0189_00305</name>
</gene>
<dbReference type="EMBL" id="PNIX01000054">
    <property type="protein sequence ID" value="PMP83942.1"/>
    <property type="molecule type" value="Genomic_DNA"/>
</dbReference>
<name>A0A2J6X977_9BACT</name>
<sequence>MSLRKFGKTEEYLFPLGFGTMRLPTIGGDNSKINTDEAIKMIRFAIDNGLNYVDTAYPYHGGNSEIVVGLALKDGYRKKTNIATKLPTWLINEKSDLDKYLFEQLKKLQTDYIDFYLLHTLDKGLFQKMVEVEAVSWAEKKIKEGYIKYLGFSFHDEFPVFKSIVDYYPNWTFAQIQLNYLDTEYQAGLKGLKYAHEKGLAVIIMEPLRGGELANLPPRVEEVFKSVNPNRPIVEWGFDFLWNMQEVSLVLSGMSTMEQVKENIEYAKRAYIGMLTDSELEAYKKAANLISELRPIGCTGCGYCQPCTVGINIPGIFDIYNKGYLFQNMERAKKRYSFEKVKATECIECGNCEAQCPQGLPIIQLLKKVHREFTTGA</sequence>
<evidence type="ECO:0000259" key="4">
    <source>
        <dbReference type="PROSITE" id="PS51379"/>
    </source>
</evidence>
<dbReference type="CDD" id="cd19096">
    <property type="entry name" value="AKR_Fe-S_oxidoreductase"/>
    <property type="match status" value="1"/>
</dbReference>
<dbReference type="PROSITE" id="PS51379">
    <property type="entry name" value="4FE4S_FER_2"/>
    <property type="match status" value="1"/>
</dbReference>
<protein>
    <submittedName>
        <fullName evidence="6">Aldo/keto reductase</fullName>
    </submittedName>
</protein>
<dbReference type="GO" id="GO:0046872">
    <property type="term" value="F:metal ion binding"/>
    <property type="evidence" value="ECO:0007669"/>
    <property type="project" value="UniProtKB-KW"/>
</dbReference>
<proteinExistence type="predicted"/>
<evidence type="ECO:0000256" key="2">
    <source>
        <dbReference type="ARBA" id="ARBA00023004"/>
    </source>
</evidence>
<dbReference type="Pfam" id="PF00248">
    <property type="entry name" value="Aldo_ket_red"/>
    <property type="match status" value="1"/>
</dbReference>
<comment type="caution">
    <text evidence="6">The sequence shown here is derived from an EMBL/GenBank/DDBJ whole genome shotgun (WGS) entry which is preliminary data.</text>
</comment>
<dbReference type="AlphaFoldDB" id="A0A2J6X977"/>
<dbReference type="SUPFAM" id="SSF51430">
    <property type="entry name" value="NAD(P)-linked oxidoreductase"/>
    <property type="match status" value="1"/>
</dbReference>
<dbReference type="PROSITE" id="PS00198">
    <property type="entry name" value="4FE4S_FER_1"/>
    <property type="match status" value="1"/>
</dbReference>
<dbReference type="GO" id="GO:0051536">
    <property type="term" value="F:iron-sulfur cluster binding"/>
    <property type="evidence" value="ECO:0007669"/>
    <property type="project" value="UniProtKB-KW"/>
</dbReference>
<evidence type="ECO:0000256" key="1">
    <source>
        <dbReference type="ARBA" id="ARBA00022723"/>
    </source>
</evidence>
<keyword evidence="3" id="KW-0411">Iron-sulfur</keyword>
<dbReference type="SUPFAM" id="SSF46548">
    <property type="entry name" value="alpha-helical ferredoxin"/>
    <property type="match status" value="1"/>
</dbReference>
<keyword evidence="1" id="KW-0479">Metal-binding</keyword>
<evidence type="ECO:0000313" key="7">
    <source>
        <dbReference type="Proteomes" id="UP000236910"/>
    </source>
</evidence>
<dbReference type="InterPro" id="IPR017896">
    <property type="entry name" value="4Fe4S_Fe-S-bd"/>
</dbReference>
<dbReference type="Pfam" id="PF13534">
    <property type="entry name" value="Fer4_17"/>
    <property type="match status" value="1"/>
</dbReference>
<dbReference type="InterPro" id="IPR036812">
    <property type="entry name" value="NAD(P)_OxRdtase_dom_sf"/>
</dbReference>
<evidence type="ECO:0000256" key="3">
    <source>
        <dbReference type="ARBA" id="ARBA00023014"/>
    </source>
</evidence>
<dbReference type="InterPro" id="IPR053135">
    <property type="entry name" value="AKR2_Oxidoreductase"/>
</dbReference>
<dbReference type="PANTHER" id="PTHR43312:SF2">
    <property type="entry name" value="OXIDOREDUCTASE"/>
    <property type="match status" value="1"/>
</dbReference>
<organism evidence="6 7">
    <name type="scientific">Caldisericum exile</name>
    <dbReference type="NCBI Taxonomy" id="693075"/>
    <lineage>
        <taxon>Bacteria</taxon>
        <taxon>Pseudomonadati</taxon>
        <taxon>Caldisericota/Cryosericota group</taxon>
        <taxon>Caldisericota</taxon>
        <taxon>Caldisericia</taxon>
        <taxon>Caldisericales</taxon>
        <taxon>Caldisericaceae</taxon>
        <taxon>Caldisericum</taxon>
    </lineage>
</organism>
<dbReference type="PANTHER" id="PTHR43312">
    <property type="entry name" value="D-THREO-ALDOSE 1-DEHYDROGENASE"/>
    <property type="match status" value="1"/>
</dbReference>
<evidence type="ECO:0000313" key="6">
    <source>
        <dbReference type="EMBL" id="PMP83942.1"/>
    </source>
</evidence>
<feature type="domain" description="4Fe-4S ferredoxin-type" evidence="4">
    <location>
        <begin position="337"/>
        <end position="366"/>
    </location>
</feature>